<evidence type="ECO:0000256" key="4">
    <source>
        <dbReference type="ARBA" id="ARBA00022729"/>
    </source>
</evidence>
<dbReference type="Gene3D" id="2.60.40.10">
    <property type="entry name" value="Immunoglobulins"/>
    <property type="match status" value="3"/>
</dbReference>
<feature type="signal peptide" evidence="15">
    <location>
        <begin position="1"/>
        <end position="18"/>
    </location>
</feature>
<dbReference type="FunFam" id="2.60.40.10:FF:000188">
    <property type="entry name" value="Interleukin-1 receptor accessory protein-like 1"/>
    <property type="match status" value="1"/>
</dbReference>
<keyword evidence="5" id="KW-0677">Repeat</keyword>
<protein>
    <submittedName>
        <fullName evidence="18">IL1R1 protein</fullName>
    </submittedName>
</protein>
<keyword evidence="7 14" id="KW-1133">Transmembrane helix</keyword>
<evidence type="ECO:0000256" key="6">
    <source>
        <dbReference type="ARBA" id="ARBA00022801"/>
    </source>
</evidence>
<keyword evidence="12" id="KW-0325">Glycoprotein</keyword>
<dbReference type="InterPro" id="IPR013098">
    <property type="entry name" value="Ig_I-set"/>
</dbReference>
<dbReference type="Pfam" id="PF01582">
    <property type="entry name" value="TIR"/>
    <property type="match status" value="1"/>
</dbReference>
<keyword evidence="10" id="KW-1015">Disulfide bond</keyword>
<keyword evidence="4 15" id="KW-0732">Signal</keyword>
<evidence type="ECO:0000313" key="18">
    <source>
        <dbReference type="EMBL" id="MBN3322799.1"/>
    </source>
</evidence>
<feature type="chain" id="PRO_5035228134" evidence="15">
    <location>
        <begin position="19"/>
        <end position="559"/>
    </location>
</feature>
<dbReference type="GO" id="GO:0016787">
    <property type="term" value="F:hydrolase activity"/>
    <property type="evidence" value="ECO:0007669"/>
    <property type="project" value="UniProtKB-KW"/>
</dbReference>
<dbReference type="InterPro" id="IPR013783">
    <property type="entry name" value="Ig-like_fold"/>
</dbReference>
<dbReference type="InterPro" id="IPR007110">
    <property type="entry name" value="Ig-like_dom"/>
</dbReference>
<sequence length="559" mass="63308">MGLLLLFALLASCSYVHPFISEENCTDYYVDFERYYSLKEEPVMLKCSLQHLINGHNTTHTISWYKNETRQEFSGQGGRIRAQGVRLWFLPSVLADTGHYVCILRTPEWCKKQATFLIVNETKKGDCNNIAKSGQKLSALANGVLSCPETNIFMNEETDYEFLWYKDCVHLVEGDKYTYDSNKLFIQNVSLADKGNYTCRITFSLNGTTYTASRTIDPDIIEEWHLRPKVTYPINNTVGVAVGSTFTTNCTVFLGGKGKHTADVLWIDDQSLIPDDSSARVFQGRQNETQVKGGALIQTPLTFSEVKEEDLNRNFTCYVVSAKGSAAASFVLHSHDLSLIVRIGCTLTALTFVLVIIVVTYKIFKVDIVLWFRGSFHHLYKQTDSDGKVYDAYIIYPKLYNSTTSTSAETFTLQALPHVLERQCGYKLFIFGRDGLPGEAVVDVTENIKKSRRLIIVYTSTTFGDTDSNVYFEQQSGMHSALIEGTVQAILIELEDVKNYSDFPESIRYLKQKQGAIRWKGGSSNISFSPFARFWKQVRYHMPVKHSPSCTEKNILLNL</sequence>
<evidence type="ECO:0000259" key="16">
    <source>
        <dbReference type="PROSITE" id="PS50104"/>
    </source>
</evidence>
<dbReference type="SUPFAM" id="SSF48726">
    <property type="entry name" value="Immunoglobulin"/>
    <property type="match status" value="2"/>
</dbReference>
<feature type="domain" description="Ig-like" evidence="17">
    <location>
        <begin position="228"/>
        <end position="333"/>
    </location>
</feature>
<feature type="domain" description="Ig-like" evidence="17">
    <location>
        <begin position="107"/>
        <end position="217"/>
    </location>
</feature>
<evidence type="ECO:0000256" key="10">
    <source>
        <dbReference type="ARBA" id="ARBA00023157"/>
    </source>
</evidence>
<keyword evidence="19" id="KW-1185">Reference proteome</keyword>
<evidence type="ECO:0000256" key="9">
    <source>
        <dbReference type="ARBA" id="ARBA00023136"/>
    </source>
</evidence>
<dbReference type="InterPro" id="IPR000157">
    <property type="entry name" value="TIR_dom"/>
</dbReference>
<dbReference type="PRINTS" id="PR01537">
    <property type="entry name" value="INTRLKN1R1F"/>
</dbReference>
<dbReference type="GO" id="GO:0016020">
    <property type="term" value="C:membrane"/>
    <property type="evidence" value="ECO:0007669"/>
    <property type="project" value="UniProtKB-SubCell"/>
</dbReference>
<evidence type="ECO:0000256" key="2">
    <source>
        <dbReference type="ARBA" id="ARBA00009752"/>
    </source>
</evidence>
<evidence type="ECO:0000256" key="13">
    <source>
        <dbReference type="ARBA" id="ARBA00023319"/>
    </source>
</evidence>
<evidence type="ECO:0000256" key="14">
    <source>
        <dbReference type="SAM" id="Phobius"/>
    </source>
</evidence>
<keyword evidence="8" id="KW-0520">NAD</keyword>
<proteinExistence type="inferred from homology"/>
<comment type="caution">
    <text evidence="18">The sequence shown here is derived from an EMBL/GenBank/DDBJ whole genome shotgun (WGS) entry which is preliminary data.</text>
</comment>
<dbReference type="PANTHER" id="PTHR11890:SF3">
    <property type="entry name" value="INTERLEUKIN-1 RECEPTOR TYPE 2"/>
    <property type="match status" value="1"/>
</dbReference>
<name>A0A8J7NZX0_ATRSP</name>
<dbReference type="InterPro" id="IPR003599">
    <property type="entry name" value="Ig_sub"/>
</dbReference>
<dbReference type="PRINTS" id="PR01536">
    <property type="entry name" value="INTRLKN1R12F"/>
</dbReference>
<dbReference type="Proteomes" id="UP000736164">
    <property type="component" value="Unassembled WGS sequence"/>
</dbReference>
<dbReference type="InterPro" id="IPR015621">
    <property type="entry name" value="IL-1_rcpt_fam"/>
</dbReference>
<dbReference type="Pfam" id="PF07679">
    <property type="entry name" value="I-set"/>
    <property type="match status" value="1"/>
</dbReference>
<evidence type="ECO:0000256" key="15">
    <source>
        <dbReference type="SAM" id="SignalP"/>
    </source>
</evidence>
<gene>
    <name evidence="18" type="primary">Il1r1_1</name>
    <name evidence="18" type="ORF">GTO95_0007005</name>
</gene>
<feature type="non-terminal residue" evidence="18">
    <location>
        <position position="1"/>
    </location>
</feature>
<dbReference type="InterPro" id="IPR035897">
    <property type="entry name" value="Toll_tir_struct_dom_sf"/>
</dbReference>
<dbReference type="EMBL" id="JAAWVO010061725">
    <property type="protein sequence ID" value="MBN3322799.1"/>
    <property type="molecule type" value="Genomic_DNA"/>
</dbReference>
<organism evidence="18 19">
    <name type="scientific">Atractosteus spatula</name>
    <name type="common">Alligator gar</name>
    <name type="synonym">Lepisosteus spatula</name>
    <dbReference type="NCBI Taxonomy" id="7917"/>
    <lineage>
        <taxon>Eukaryota</taxon>
        <taxon>Metazoa</taxon>
        <taxon>Chordata</taxon>
        <taxon>Craniata</taxon>
        <taxon>Vertebrata</taxon>
        <taxon>Euteleostomi</taxon>
        <taxon>Actinopterygii</taxon>
        <taxon>Neopterygii</taxon>
        <taxon>Holostei</taxon>
        <taxon>Semionotiformes</taxon>
        <taxon>Lepisosteidae</taxon>
        <taxon>Atractosteus</taxon>
    </lineage>
</organism>
<dbReference type="PRINTS" id="PR01539">
    <property type="entry name" value="INTRLEUKN1R2"/>
</dbReference>
<evidence type="ECO:0000256" key="5">
    <source>
        <dbReference type="ARBA" id="ARBA00022737"/>
    </source>
</evidence>
<dbReference type="SUPFAM" id="SSF52200">
    <property type="entry name" value="Toll/Interleukin receptor TIR domain"/>
    <property type="match status" value="1"/>
</dbReference>
<dbReference type="GO" id="GO:0004910">
    <property type="term" value="F:interleukin-1, type II, blocking receptor activity"/>
    <property type="evidence" value="ECO:0007669"/>
    <property type="project" value="InterPro"/>
</dbReference>
<keyword evidence="11" id="KW-0675">Receptor</keyword>
<keyword evidence="13" id="KW-0393">Immunoglobulin domain</keyword>
<comment type="similarity">
    <text evidence="2">Belongs to the interleukin-1 receptor family.</text>
</comment>
<accession>A0A8J7NZX0</accession>
<evidence type="ECO:0000256" key="3">
    <source>
        <dbReference type="ARBA" id="ARBA00022692"/>
    </source>
</evidence>
<keyword evidence="3 14" id="KW-0812">Transmembrane</keyword>
<feature type="domain" description="Ig-like" evidence="17">
    <location>
        <begin position="18"/>
        <end position="102"/>
    </location>
</feature>
<feature type="transmembrane region" description="Helical" evidence="14">
    <location>
        <begin position="339"/>
        <end position="364"/>
    </location>
</feature>
<dbReference type="SMART" id="SM00255">
    <property type="entry name" value="TIR"/>
    <property type="match status" value="1"/>
</dbReference>
<feature type="non-terminal residue" evidence="18">
    <location>
        <position position="559"/>
    </location>
</feature>
<dbReference type="PANTHER" id="PTHR11890">
    <property type="entry name" value="INTERLEUKIN-1 RECEPTOR FAMILY MEMBER"/>
    <property type="match status" value="1"/>
</dbReference>
<evidence type="ECO:0000256" key="11">
    <source>
        <dbReference type="ARBA" id="ARBA00023170"/>
    </source>
</evidence>
<reference evidence="18" key="1">
    <citation type="journal article" date="2021" name="Cell">
        <title>Tracing the genetic footprints of vertebrate landing in non-teleost ray-finned fishes.</title>
        <authorList>
            <person name="Bi X."/>
            <person name="Wang K."/>
            <person name="Yang L."/>
            <person name="Pan H."/>
            <person name="Jiang H."/>
            <person name="Wei Q."/>
            <person name="Fang M."/>
            <person name="Yu H."/>
            <person name="Zhu C."/>
            <person name="Cai Y."/>
            <person name="He Y."/>
            <person name="Gan X."/>
            <person name="Zeng H."/>
            <person name="Yu D."/>
            <person name="Zhu Y."/>
            <person name="Jiang H."/>
            <person name="Qiu Q."/>
            <person name="Yang H."/>
            <person name="Zhang Y.E."/>
            <person name="Wang W."/>
            <person name="Zhu M."/>
            <person name="He S."/>
            <person name="Zhang G."/>
        </authorList>
    </citation>
    <scope>NUCLEOTIDE SEQUENCE</scope>
    <source>
        <strain evidence="18">Allg_001</strain>
    </source>
</reference>
<dbReference type="InterPro" id="IPR004077">
    <property type="entry name" value="IL-1_rcpt_II-typ"/>
</dbReference>
<evidence type="ECO:0000256" key="12">
    <source>
        <dbReference type="ARBA" id="ARBA00023180"/>
    </source>
</evidence>
<dbReference type="SMART" id="SM00409">
    <property type="entry name" value="IG"/>
    <property type="match status" value="3"/>
</dbReference>
<keyword evidence="6" id="KW-0378">Hydrolase</keyword>
<evidence type="ECO:0000256" key="7">
    <source>
        <dbReference type="ARBA" id="ARBA00022989"/>
    </source>
</evidence>
<feature type="domain" description="TIR" evidence="16">
    <location>
        <begin position="388"/>
        <end position="542"/>
    </location>
</feature>
<evidence type="ECO:0000259" key="17">
    <source>
        <dbReference type="PROSITE" id="PS50835"/>
    </source>
</evidence>
<dbReference type="PROSITE" id="PS50104">
    <property type="entry name" value="TIR"/>
    <property type="match status" value="1"/>
</dbReference>
<evidence type="ECO:0000256" key="8">
    <source>
        <dbReference type="ARBA" id="ARBA00023027"/>
    </source>
</evidence>
<evidence type="ECO:0000313" key="19">
    <source>
        <dbReference type="Proteomes" id="UP000736164"/>
    </source>
</evidence>
<evidence type="ECO:0000256" key="1">
    <source>
        <dbReference type="ARBA" id="ARBA00004479"/>
    </source>
</evidence>
<dbReference type="InterPro" id="IPR004074">
    <property type="entry name" value="IL-1_rcpt_I/II-typ"/>
</dbReference>
<dbReference type="Gene3D" id="3.40.50.10140">
    <property type="entry name" value="Toll/interleukin-1 receptor homology (TIR) domain"/>
    <property type="match status" value="1"/>
</dbReference>
<dbReference type="InterPro" id="IPR036179">
    <property type="entry name" value="Ig-like_dom_sf"/>
</dbReference>
<comment type="subcellular location">
    <subcellularLocation>
        <location evidence="1">Membrane</location>
        <topology evidence="1">Single-pass type I membrane protein</topology>
    </subcellularLocation>
</comment>
<dbReference type="PROSITE" id="PS50835">
    <property type="entry name" value="IG_LIKE"/>
    <property type="match status" value="3"/>
</dbReference>
<dbReference type="FunFam" id="3.40.50.10140:FF:000002">
    <property type="entry name" value="Interleukin 1 receptor accessory protein"/>
    <property type="match status" value="1"/>
</dbReference>
<keyword evidence="9 14" id="KW-0472">Membrane</keyword>
<dbReference type="AlphaFoldDB" id="A0A8J7NZX0"/>